<name>A0A0C3PQD4_9AGAM</name>
<protein>
    <submittedName>
        <fullName evidence="2">Uncharacterized protein</fullName>
    </submittedName>
</protein>
<accession>A0A0C3PQD4</accession>
<reference evidence="2 3" key="1">
    <citation type="submission" date="2014-04" db="EMBL/GenBank/DDBJ databases">
        <authorList>
            <consortium name="DOE Joint Genome Institute"/>
            <person name="Kuo A."/>
            <person name="Girlanda M."/>
            <person name="Perotto S."/>
            <person name="Kohler A."/>
            <person name="Nagy L.G."/>
            <person name="Floudas D."/>
            <person name="Copeland A."/>
            <person name="Barry K.W."/>
            <person name="Cichocki N."/>
            <person name="Veneault-Fourrey C."/>
            <person name="LaButti K."/>
            <person name="Lindquist E.A."/>
            <person name="Lipzen A."/>
            <person name="Lundell T."/>
            <person name="Morin E."/>
            <person name="Murat C."/>
            <person name="Sun H."/>
            <person name="Tunlid A."/>
            <person name="Henrissat B."/>
            <person name="Grigoriev I.V."/>
            <person name="Hibbett D.S."/>
            <person name="Martin F."/>
            <person name="Nordberg H.P."/>
            <person name="Cantor M.N."/>
            <person name="Hua S.X."/>
        </authorList>
    </citation>
    <scope>NUCLEOTIDE SEQUENCE [LARGE SCALE GENOMIC DNA]</scope>
    <source>
        <strain evidence="2 3">MUT 4182</strain>
    </source>
</reference>
<evidence type="ECO:0000313" key="2">
    <source>
        <dbReference type="EMBL" id="KIO16760.1"/>
    </source>
</evidence>
<dbReference type="AlphaFoldDB" id="A0A0C3PQD4"/>
<dbReference type="EMBL" id="KN823489">
    <property type="protein sequence ID" value="KIO16760.1"/>
    <property type="molecule type" value="Genomic_DNA"/>
</dbReference>
<evidence type="ECO:0000256" key="1">
    <source>
        <dbReference type="SAM" id="MobiDB-lite"/>
    </source>
</evidence>
<reference evidence="3" key="2">
    <citation type="submission" date="2015-01" db="EMBL/GenBank/DDBJ databases">
        <title>Evolutionary Origins and Diversification of the Mycorrhizal Mutualists.</title>
        <authorList>
            <consortium name="DOE Joint Genome Institute"/>
            <consortium name="Mycorrhizal Genomics Consortium"/>
            <person name="Kohler A."/>
            <person name="Kuo A."/>
            <person name="Nagy L.G."/>
            <person name="Floudas D."/>
            <person name="Copeland A."/>
            <person name="Barry K.W."/>
            <person name="Cichocki N."/>
            <person name="Veneault-Fourrey C."/>
            <person name="LaButti K."/>
            <person name="Lindquist E.A."/>
            <person name="Lipzen A."/>
            <person name="Lundell T."/>
            <person name="Morin E."/>
            <person name="Murat C."/>
            <person name="Riley R."/>
            <person name="Ohm R."/>
            <person name="Sun H."/>
            <person name="Tunlid A."/>
            <person name="Henrissat B."/>
            <person name="Grigoriev I.V."/>
            <person name="Hibbett D.S."/>
            <person name="Martin F."/>
        </authorList>
    </citation>
    <scope>NUCLEOTIDE SEQUENCE [LARGE SCALE GENOMIC DNA]</scope>
    <source>
        <strain evidence="3">MUT 4182</strain>
    </source>
</reference>
<feature type="region of interest" description="Disordered" evidence="1">
    <location>
        <begin position="1"/>
        <end position="100"/>
    </location>
</feature>
<dbReference type="Proteomes" id="UP000054248">
    <property type="component" value="Unassembled WGS sequence"/>
</dbReference>
<sequence length="100" mass="10531">MSSMSSATKRKGSTGGLEAPPSPNSANLLSFPRSPSPSGFQGFLTKSARWLSRTTSVPKPPPADLRQRQQLGATRRPTISSPSDPRPILEVPSMGLGASQ</sequence>
<feature type="compositionally biased region" description="Polar residues" evidence="1">
    <location>
        <begin position="68"/>
        <end position="83"/>
    </location>
</feature>
<keyword evidence="3" id="KW-1185">Reference proteome</keyword>
<dbReference type="HOGENOM" id="CLU_2308156_0_0_1"/>
<evidence type="ECO:0000313" key="3">
    <source>
        <dbReference type="Proteomes" id="UP000054248"/>
    </source>
</evidence>
<dbReference type="OrthoDB" id="2794538at2759"/>
<gene>
    <name evidence="2" type="ORF">M407DRAFT_182523</name>
</gene>
<organism evidence="2 3">
    <name type="scientific">Tulasnella calospora MUT 4182</name>
    <dbReference type="NCBI Taxonomy" id="1051891"/>
    <lineage>
        <taxon>Eukaryota</taxon>
        <taxon>Fungi</taxon>
        <taxon>Dikarya</taxon>
        <taxon>Basidiomycota</taxon>
        <taxon>Agaricomycotina</taxon>
        <taxon>Agaricomycetes</taxon>
        <taxon>Cantharellales</taxon>
        <taxon>Tulasnellaceae</taxon>
        <taxon>Tulasnella</taxon>
    </lineage>
</organism>
<proteinExistence type="predicted"/>